<accession>A0AAD6JWK2</accession>
<protein>
    <submittedName>
        <fullName evidence="1">Uncharacterized protein</fullName>
    </submittedName>
</protein>
<organism evidence="1 2">
    <name type="scientific">Salix udensis</name>
    <dbReference type="NCBI Taxonomy" id="889485"/>
    <lineage>
        <taxon>Eukaryota</taxon>
        <taxon>Viridiplantae</taxon>
        <taxon>Streptophyta</taxon>
        <taxon>Embryophyta</taxon>
        <taxon>Tracheophyta</taxon>
        <taxon>Spermatophyta</taxon>
        <taxon>Magnoliopsida</taxon>
        <taxon>eudicotyledons</taxon>
        <taxon>Gunneridae</taxon>
        <taxon>Pentapetalae</taxon>
        <taxon>rosids</taxon>
        <taxon>fabids</taxon>
        <taxon>Malpighiales</taxon>
        <taxon>Salicaceae</taxon>
        <taxon>Saliceae</taxon>
        <taxon>Salix</taxon>
    </lineage>
</organism>
<dbReference type="EMBL" id="JAPFFJ010000013">
    <property type="protein sequence ID" value="KAJ6412565.1"/>
    <property type="molecule type" value="Genomic_DNA"/>
</dbReference>
<sequence length="135" mass="15146">MECGNAQLGEIFNKNNFRCKSWDGHVQFRVVHGSSASDNCLRQEKGINGDGNPFHLWTNRNVDSFGSCWNERSAAPSSHSAALSQGIVPVFAREYGLHPDIMSTGTYTPNDRLGIRIRDIFLTEREVVLSDRFTL</sequence>
<keyword evidence="2" id="KW-1185">Reference proteome</keyword>
<evidence type="ECO:0000313" key="2">
    <source>
        <dbReference type="Proteomes" id="UP001162972"/>
    </source>
</evidence>
<dbReference type="Proteomes" id="UP001162972">
    <property type="component" value="Chromosome 5"/>
</dbReference>
<gene>
    <name evidence="1" type="ORF">OIU84_005587</name>
</gene>
<comment type="caution">
    <text evidence="1">The sequence shown here is derived from an EMBL/GenBank/DDBJ whole genome shotgun (WGS) entry which is preliminary data.</text>
</comment>
<proteinExistence type="predicted"/>
<evidence type="ECO:0000313" key="1">
    <source>
        <dbReference type="EMBL" id="KAJ6412565.1"/>
    </source>
</evidence>
<reference evidence="1 2" key="1">
    <citation type="journal article" date="2023" name="Int. J. Mol. Sci.">
        <title>De Novo Assembly and Annotation of 11 Diverse Shrub Willow (Salix) Genomes Reveals Novel Gene Organization in Sex-Linked Regions.</title>
        <authorList>
            <person name="Hyden B."/>
            <person name="Feng K."/>
            <person name="Yates T.B."/>
            <person name="Jawdy S."/>
            <person name="Cereghino C."/>
            <person name="Smart L.B."/>
            <person name="Muchero W."/>
        </authorList>
    </citation>
    <scope>NUCLEOTIDE SEQUENCE [LARGE SCALE GENOMIC DNA]</scope>
    <source>
        <tissue evidence="1">Shoot tip</tissue>
    </source>
</reference>
<name>A0AAD6JWK2_9ROSI</name>
<dbReference type="AlphaFoldDB" id="A0AAD6JWK2"/>